<evidence type="ECO:0000313" key="4">
    <source>
        <dbReference type="Proteomes" id="UP000009009"/>
    </source>
</evidence>
<reference evidence="3 4" key="1">
    <citation type="journal article" date="2012" name="FEMS Yeast Res.">
        <title>The genome sequence of the wine yeast VIN7 reveals an allotriploid hybrid genome with Saccharomyces cerevisiae and Saccharomyces kudriavzevii origins.</title>
        <authorList>
            <person name="Borneman A.R."/>
            <person name="Desany B.A."/>
            <person name="Riches D."/>
            <person name="Affourtit J.P."/>
            <person name="Forgan A.H."/>
            <person name="Pretorius I.S."/>
            <person name="Egholm M."/>
            <person name="Chambers P.J."/>
        </authorList>
    </citation>
    <scope>NUCLEOTIDE SEQUENCE [LARGE SCALE GENOMIC DNA]</scope>
    <source>
        <strain evidence="3 4">VIN7</strain>
    </source>
</reference>
<organism evidence="3 4">
    <name type="scientific">Saccharomyces cerevisiae x Saccharomyces kudriavzevii (strain VIN7)</name>
    <name type="common">Yeast</name>
    <dbReference type="NCBI Taxonomy" id="1095631"/>
    <lineage>
        <taxon>Eukaryota</taxon>
        <taxon>Fungi</taxon>
        <taxon>Dikarya</taxon>
        <taxon>Ascomycota</taxon>
        <taxon>Saccharomycotina</taxon>
        <taxon>Saccharomycetes</taxon>
        <taxon>Saccharomycetales</taxon>
        <taxon>Saccharomycetaceae</taxon>
        <taxon>Saccharomyces</taxon>
    </lineage>
</organism>
<gene>
    <name evidence="3" type="ORF">VIN7_7414</name>
</gene>
<comment type="similarity">
    <text evidence="1">Belongs to the class IV-like SAM-binding methyltransferase superfamily.</text>
</comment>
<dbReference type="GO" id="GO:0032259">
    <property type="term" value="P:methylation"/>
    <property type="evidence" value="ECO:0007669"/>
    <property type="project" value="UniProtKB-ARBA"/>
</dbReference>
<dbReference type="CDD" id="cd18086">
    <property type="entry name" value="HsC9orf114-like"/>
    <property type="match status" value="1"/>
</dbReference>
<sequence length="343" mass="39888">MAVKRKYEKVKNEGKVARKVKPSLLKLKKNMDIESAVAQYSICIPTSAIDNCFNLEQTTFTAYQIAKTAVLFNIQEIIVLDLSKDRRHGKRPRSKETISDCLLLATLLQYFVTPSNLLDITFKRKNMLYLKHAFAFPKLHQLAFMNESAEHIYREGLSIAQDNAEKEIERDQTNLVYIGKGEIIELSNQNIPRTVRVTVDLQRKEVVSPRDVYKNQTLGYHVRVASTLDEVSEGYARTLWVNSGDYHYDEELSKYRKVETKLPYIMKIKKRLCVRNTVQHPAYLRQMGPFKALFQEIRLRMFCFASLLFWTTALPWYSTPGEASHPRRFTNSPHHAPALDHWK</sequence>
<dbReference type="InterPro" id="IPR029026">
    <property type="entry name" value="tRNA_m1G_MTases_N"/>
</dbReference>
<evidence type="ECO:0000313" key="3">
    <source>
        <dbReference type="EMBL" id="EHN02195.1"/>
    </source>
</evidence>
<dbReference type="OrthoDB" id="361029at2759"/>
<dbReference type="InterPro" id="IPR029028">
    <property type="entry name" value="Alpha/beta_knot_MTases"/>
</dbReference>
<accession>H0GVG9</accession>
<evidence type="ECO:0000256" key="2">
    <source>
        <dbReference type="SAM" id="MobiDB-lite"/>
    </source>
</evidence>
<dbReference type="InterPro" id="IPR003750">
    <property type="entry name" value="Put_MeTrfase-C9orf114-like"/>
</dbReference>
<dbReference type="EMBL" id="AGVY01000233">
    <property type="protein sequence ID" value="EHN02195.1"/>
    <property type="molecule type" value="Genomic_DNA"/>
</dbReference>
<dbReference type="SUPFAM" id="SSF75217">
    <property type="entry name" value="alpha/beta knot"/>
    <property type="match status" value="1"/>
</dbReference>
<dbReference type="PANTHER" id="PTHR12150:SF13">
    <property type="entry name" value="METHYLTRANSFERASE C9ORF114-RELATED"/>
    <property type="match status" value="1"/>
</dbReference>
<dbReference type="AlphaFoldDB" id="H0GVG9"/>
<dbReference type="Pfam" id="PF02598">
    <property type="entry name" value="Methyltrn_RNA_3"/>
    <property type="match status" value="1"/>
</dbReference>
<dbReference type="Proteomes" id="UP000009009">
    <property type="component" value="Unassembled WGS sequence"/>
</dbReference>
<dbReference type="PhylomeDB" id="H0GVG9"/>
<proteinExistence type="inferred from homology"/>
<dbReference type="Gene3D" id="3.40.1280.10">
    <property type="match status" value="1"/>
</dbReference>
<dbReference type="PANTHER" id="PTHR12150">
    <property type="entry name" value="CLASS IV SAM-BINDING METHYLTRANSFERASE-RELATED"/>
    <property type="match status" value="1"/>
</dbReference>
<name>H0GVG9_SACCK</name>
<dbReference type="HOGENOM" id="CLU_061859_0_0_1"/>
<evidence type="ECO:0000256" key="1">
    <source>
        <dbReference type="ARBA" id="ARBA00009841"/>
    </source>
</evidence>
<feature type="region of interest" description="Disordered" evidence="2">
    <location>
        <begin position="324"/>
        <end position="343"/>
    </location>
</feature>
<keyword evidence="4" id="KW-1185">Reference proteome</keyword>
<comment type="caution">
    <text evidence="3">The sequence shown here is derived from an EMBL/GenBank/DDBJ whole genome shotgun (WGS) entry which is preliminary data.</text>
</comment>
<protein>
    <submittedName>
        <fullName evidence="3">YGR283C-like protein</fullName>
    </submittedName>
</protein>